<sequence>VMPEGQRASSISLPSDVDVSQLFAVATSVDLQHLDLSPSHLTRLVNVMEMPVLTHVNLNHNHLGDVGIELLFRALVDAGSSVVHVSVASNNIGDE</sequence>
<feature type="non-terminal residue" evidence="1">
    <location>
        <position position="95"/>
    </location>
</feature>
<evidence type="ECO:0000313" key="1">
    <source>
        <dbReference type="EMBL" id="CAE8615029.1"/>
    </source>
</evidence>
<dbReference type="EMBL" id="CAJNNV010025547">
    <property type="protein sequence ID" value="CAE8615029.1"/>
    <property type="molecule type" value="Genomic_DNA"/>
</dbReference>
<name>A0A813FNM8_POLGL</name>
<dbReference type="InterPro" id="IPR032675">
    <property type="entry name" value="LRR_dom_sf"/>
</dbReference>
<dbReference type="SUPFAM" id="SSF52047">
    <property type="entry name" value="RNI-like"/>
    <property type="match status" value="1"/>
</dbReference>
<dbReference type="Proteomes" id="UP000654075">
    <property type="component" value="Unassembled WGS sequence"/>
</dbReference>
<feature type="non-terminal residue" evidence="1">
    <location>
        <position position="1"/>
    </location>
</feature>
<keyword evidence="2" id="KW-1185">Reference proteome</keyword>
<dbReference type="Gene3D" id="3.80.10.10">
    <property type="entry name" value="Ribonuclease Inhibitor"/>
    <property type="match status" value="1"/>
</dbReference>
<dbReference type="AlphaFoldDB" id="A0A813FNM8"/>
<comment type="caution">
    <text evidence="1">The sequence shown here is derived from an EMBL/GenBank/DDBJ whole genome shotgun (WGS) entry which is preliminary data.</text>
</comment>
<protein>
    <submittedName>
        <fullName evidence="1">Uncharacterized protein</fullName>
    </submittedName>
</protein>
<accession>A0A813FNM8</accession>
<dbReference type="InterPro" id="IPR001611">
    <property type="entry name" value="Leu-rich_rpt"/>
</dbReference>
<evidence type="ECO:0000313" key="2">
    <source>
        <dbReference type="Proteomes" id="UP000654075"/>
    </source>
</evidence>
<proteinExistence type="predicted"/>
<dbReference type="Pfam" id="PF13516">
    <property type="entry name" value="LRR_6"/>
    <property type="match status" value="2"/>
</dbReference>
<organism evidence="1 2">
    <name type="scientific">Polarella glacialis</name>
    <name type="common">Dinoflagellate</name>
    <dbReference type="NCBI Taxonomy" id="89957"/>
    <lineage>
        <taxon>Eukaryota</taxon>
        <taxon>Sar</taxon>
        <taxon>Alveolata</taxon>
        <taxon>Dinophyceae</taxon>
        <taxon>Suessiales</taxon>
        <taxon>Suessiaceae</taxon>
        <taxon>Polarella</taxon>
    </lineage>
</organism>
<reference evidence="1" key="1">
    <citation type="submission" date="2021-02" db="EMBL/GenBank/DDBJ databases">
        <authorList>
            <person name="Dougan E. K."/>
            <person name="Rhodes N."/>
            <person name="Thang M."/>
            <person name="Chan C."/>
        </authorList>
    </citation>
    <scope>NUCLEOTIDE SEQUENCE</scope>
</reference>
<gene>
    <name evidence="1" type="ORF">PGLA1383_LOCUS32746</name>
</gene>